<keyword evidence="3" id="KW-0862">Zinc</keyword>
<dbReference type="Proteomes" id="UP001437256">
    <property type="component" value="Unassembled WGS sequence"/>
</dbReference>
<evidence type="ECO:0000256" key="1">
    <source>
        <dbReference type="ARBA" id="ARBA00022723"/>
    </source>
</evidence>
<dbReference type="Gene3D" id="6.10.140.2220">
    <property type="match status" value="1"/>
</dbReference>
<dbReference type="EMBL" id="JBBXMP010000019">
    <property type="protein sequence ID" value="KAL0068206.1"/>
    <property type="molecule type" value="Genomic_DNA"/>
</dbReference>
<organism evidence="6 7">
    <name type="scientific">Marasmius tenuissimus</name>
    <dbReference type="NCBI Taxonomy" id="585030"/>
    <lineage>
        <taxon>Eukaryota</taxon>
        <taxon>Fungi</taxon>
        <taxon>Dikarya</taxon>
        <taxon>Basidiomycota</taxon>
        <taxon>Agaricomycotina</taxon>
        <taxon>Agaricomycetes</taxon>
        <taxon>Agaricomycetidae</taxon>
        <taxon>Agaricales</taxon>
        <taxon>Marasmiineae</taxon>
        <taxon>Marasmiaceae</taxon>
        <taxon>Marasmius</taxon>
    </lineage>
</organism>
<dbReference type="Pfam" id="PF01753">
    <property type="entry name" value="zf-MYND"/>
    <property type="match status" value="1"/>
</dbReference>
<evidence type="ECO:0000313" key="6">
    <source>
        <dbReference type="EMBL" id="KAL0068206.1"/>
    </source>
</evidence>
<feature type="domain" description="MYND-type" evidence="5">
    <location>
        <begin position="429"/>
        <end position="472"/>
    </location>
</feature>
<keyword evidence="2 4" id="KW-0863">Zinc-finger</keyword>
<comment type="caution">
    <text evidence="6">The sequence shown here is derived from an EMBL/GenBank/DDBJ whole genome shotgun (WGS) entry which is preliminary data.</text>
</comment>
<gene>
    <name evidence="6" type="ORF">AAF712_004591</name>
</gene>
<reference evidence="6 7" key="1">
    <citation type="submission" date="2024-05" db="EMBL/GenBank/DDBJ databases">
        <title>A draft genome resource for the thread blight pathogen Marasmius tenuissimus strain MS-2.</title>
        <authorList>
            <person name="Yulfo-Soto G.E."/>
            <person name="Baruah I.K."/>
            <person name="Amoako-Attah I."/>
            <person name="Bukari Y."/>
            <person name="Meinhardt L.W."/>
            <person name="Bailey B.A."/>
            <person name="Cohen S.P."/>
        </authorList>
    </citation>
    <scope>NUCLEOTIDE SEQUENCE [LARGE SCALE GENOMIC DNA]</scope>
    <source>
        <strain evidence="6 7">MS-2</strain>
    </source>
</reference>
<keyword evidence="1" id="KW-0479">Metal-binding</keyword>
<evidence type="ECO:0000313" key="7">
    <source>
        <dbReference type="Proteomes" id="UP001437256"/>
    </source>
</evidence>
<keyword evidence="7" id="KW-1185">Reference proteome</keyword>
<evidence type="ECO:0000256" key="2">
    <source>
        <dbReference type="ARBA" id="ARBA00022771"/>
    </source>
</evidence>
<dbReference type="SUPFAM" id="SSF144232">
    <property type="entry name" value="HIT/MYND zinc finger-like"/>
    <property type="match status" value="1"/>
</dbReference>
<protein>
    <recommendedName>
        <fullName evidence="5">MYND-type domain-containing protein</fullName>
    </recommendedName>
</protein>
<evidence type="ECO:0000256" key="3">
    <source>
        <dbReference type="ARBA" id="ARBA00022833"/>
    </source>
</evidence>
<evidence type="ECO:0000256" key="4">
    <source>
        <dbReference type="PROSITE-ProRule" id="PRU00134"/>
    </source>
</evidence>
<dbReference type="InterPro" id="IPR002893">
    <property type="entry name" value="Znf_MYND"/>
</dbReference>
<proteinExistence type="predicted"/>
<name>A0ABR3A4C3_9AGAR</name>
<accession>A0ABR3A4C3</accession>
<dbReference type="PROSITE" id="PS50865">
    <property type="entry name" value="ZF_MYND_2"/>
    <property type="match status" value="1"/>
</dbReference>
<sequence>MGLRHDLAKNFRSKPPNKINFDDLNSQTKQVLTTLGHAAEALVDENGGTEAVEAVANTMDRNWSLIWPWMDVVVRAVQENPSPSTSEGFQVLQTFCAMASVILVYPASNPAYEDDRESQEKLAHLVGLYPTVLPHLMSIWVRATEFELGHGIVAGALHAIALCLEALTGNEQAFEQAHQRALQGEVLKAFGNVIHGGKLNVSRTFLKGIAHELSLPSPDFKVLYEQFLFSNISISSASVGAECAPWNAAVSIRLVCSILEKLSLPSHRFRPYDPRKQSSTAKAMCLVECLHFIAAQLGMDAYLGIPVVDGGLLLHICKLKGVIADHLFLAPDKEQKYTTMLRSPFFHTSSLFHMLARCSMHRPVAVRVWRSLQKIENLGLDNWDGLNDRGTGLIERIKEAWKSLKDEAGQRAFEGSIYWGAEARDYCENANCPNTHAYGVTSYYRCSGCKSSVYCSYFCQKVDWKSSHKEKCQLAQSAMRDGLYFRLPGILDMALLQFSFVSDLEHNDLRSKAKAAFDGYLAKHGVEPVIWVDYRRSGPAKVDAFSVEESRQRGKEFGDTGPIEIDETEEGVLAYGIIPFRAMNLRPLLVSYRDLDLRSEAPT</sequence>
<evidence type="ECO:0000259" key="5">
    <source>
        <dbReference type="PROSITE" id="PS50865"/>
    </source>
</evidence>